<evidence type="ECO:0000313" key="2">
    <source>
        <dbReference type="EMBL" id="QDW67215.1"/>
    </source>
</evidence>
<dbReference type="Pfam" id="PF13692">
    <property type="entry name" value="Glyco_trans_1_4"/>
    <property type="match status" value="1"/>
</dbReference>
<name>A0A518N5L9_9GAMM</name>
<evidence type="ECO:0000259" key="1">
    <source>
        <dbReference type="Pfam" id="PF00535"/>
    </source>
</evidence>
<keyword evidence="2" id="KW-0808">Transferase</keyword>
<dbReference type="InterPro" id="IPR029044">
    <property type="entry name" value="Nucleotide-diphossugar_trans"/>
</dbReference>
<dbReference type="Gene3D" id="3.40.50.2000">
    <property type="entry name" value="Glycogen Phosphorylase B"/>
    <property type="match status" value="1"/>
</dbReference>
<dbReference type="InterPro" id="IPR001173">
    <property type="entry name" value="Glyco_trans_2-like"/>
</dbReference>
<dbReference type="Pfam" id="PF00535">
    <property type="entry name" value="Glycos_transf_2"/>
    <property type="match status" value="1"/>
</dbReference>
<dbReference type="SUPFAM" id="SSF53448">
    <property type="entry name" value="Nucleotide-diphospho-sugar transferases"/>
    <property type="match status" value="1"/>
</dbReference>
<dbReference type="AlphaFoldDB" id="A0A518N5L9"/>
<dbReference type="Proteomes" id="UP000316584">
    <property type="component" value="Chromosome"/>
</dbReference>
<dbReference type="Gene3D" id="3.90.550.10">
    <property type="entry name" value="Spore Coat Polysaccharide Biosynthesis Protein SpsA, Chain A"/>
    <property type="match status" value="1"/>
</dbReference>
<dbReference type="RefSeq" id="WP_144892693.1">
    <property type="nucleotide sequence ID" value="NZ_CP042218.1"/>
</dbReference>
<sequence length="704" mass="75868">MPYTLADARFLLARAAGFFHRGLLSVRTRGLRASWRRARAQLMPPPRALREALYLPAAAPFAPFALASSDRPRASIVIPVYGQSARTLACLRALADHPPEAPFEVIVVDDGSTDDTPQLLSLIEGLRHHRRAANGGFIAACNDGAALARGGFLVFLNNDTVPQPGWLDALLATFHTHPDAGLVGAQLLYPDGRLQEAGGVVFADGSAWNHGRFGDPADPRHAHVRDADYVSGAAMAIPRDLFLTVGGFDGRYAPAYYEDTDLAFAVRAAGRRVLYQPAARVVHDEGGTSGTDTSGGPKAAQLRNQAVFLAHRRAELAAHGPRREPTPADLHRGRRQVLVIDALTPQPDRDSGSLRLVNLMRLLREEGAHVVFLPADGRDQGACTEALRQLGVETWCAPHLGGIPAWLAAHGSRFDVAMVCRHYVASVFVPLLRRHAPGARLVFDSIDLHYLREARTAEVTGDARLARVAARTRRRELAVVAAADTTLVVSVAEREVLAADAPGARVEVLSNLHSVAGPGRPFEERHDLVFVGGFRHPPNVDAVRWFVAEVLPLVRQRLPALRFHCIGADPPPEIAALAKAPGVTLHGYVPDIGPYMDGCRLALAPLRFGAGVKGKVNLSMAHGQPVVATRCAAEGMHLVDGHDVLLADTADAFADAVVRAYGDRALWERLAANGLDNVARHFSADAARDVVRRVFFDRAGLTRA</sequence>
<dbReference type="EMBL" id="CP042218">
    <property type="protein sequence ID" value="QDW67215.1"/>
    <property type="molecule type" value="Genomic_DNA"/>
</dbReference>
<dbReference type="OrthoDB" id="9807209at2"/>
<organism evidence="2 3">
    <name type="scientific">Luteimonas granuli</name>
    <dbReference type="NCBI Taxonomy" id="1176533"/>
    <lineage>
        <taxon>Bacteria</taxon>
        <taxon>Pseudomonadati</taxon>
        <taxon>Pseudomonadota</taxon>
        <taxon>Gammaproteobacteria</taxon>
        <taxon>Lysobacterales</taxon>
        <taxon>Lysobacteraceae</taxon>
        <taxon>Luteimonas</taxon>
    </lineage>
</organism>
<protein>
    <submittedName>
        <fullName evidence="2">Glycosyltransferase</fullName>
    </submittedName>
</protein>
<dbReference type="GO" id="GO:0016740">
    <property type="term" value="F:transferase activity"/>
    <property type="evidence" value="ECO:0007669"/>
    <property type="project" value="UniProtKB-KW"/>
</dbReference>
<feature type="domain" description="Glycosyltransferase 2-like" evidence="1">
    <location>
        <begin position="75"/>
        <end position="194"/>
    </location>
</feature>
<reference evidence="2 3" key="1">
    <citation type="submission" date="2019-07" db="EMBL/GenBank/DDBJ databases">
        <title>Full genome sequence of Luteimonas sp. Gr-4.</title>
        <authorList>
            <person name="Im W.-T."/>
        </authorList>
    </citation>
    <scope>NUCLEOTIDE SEQUENCE [LARGE SCALE GENOMIC DNA]</scope>
    <source>
        <strain evidence="2 3">Gr-4</strain>
    </source>
</reference>
<accession>A0A518N5L9</accession>
<dbReference type="CDD" id="cd04186">
    <property type="entry name" value="GT_2_like_c"/>
    <property type="match status" value="1"/>
</dbReference>
<evidence type="ECO:0000313" key="3">
    <source>
        <dbReference type="Proteomes" id="UP000316584"/>
    </source>
</evidence>
<dbReference type="PANTHER" id="PTHR43179">
    <property type="entry name" value="RHAMNOSYLTRANSFERASE WBBL"/>
    <property type="match status" value="1"/>
</dbReference>
<gene>
    <name evidence="2" type="ORF">FPZ22_10220</name>
</gene>
<proteinExistence type="predicted"/>
<dbReference type="KEGG" id="lug:FPZ22_10220"/>
<dbReference type="PANTHER" id="PTHR43179:SF7">
    <property type="entry name" value="RHAMNOSYLTRANSFERASE WBBL"/>
    <property type="match status" value="1"/>
</dbReference>
<dbReference type="SUPFAM" id="SSF53756">
    <property type="entry name" value="UDP-Glycosyltransferase/glycogen phosphorylase"/>
    <property type="match status" value="1"/>
</dbReference>
<keyword evidence="3" id="KW-1185">Reference proteome</keyword>